<name>A0A2U8QWQ3_9FLAO</name>
<dbReference type="Pfam" id="PF04011">
    <property type="entry name" value="LemA"/>
    <property type="match status" value="1"/>
</dbReference>
<evidence type="ECO:0000256" key="5">
    <source>
        <dbReference type="ARBA" id="ARBA00023136"/>
    </source>
</evidence>
<dbReference type="EMBL" id="CP029463">
    <property type="protein sequence ID" value="AWM14225.1"/>
    <property type="molecule type" value="Genomic_DNA"/>
</dbReference>
<dbReference type="AlphaFoldDB" id="A0A2U8QWQ3"/>
<dbReference type="PANTHER" id="PTHR34478:SF2">
    <property type="entry name" value="MEMBRANE PROTEIN"/>
    <property type="match status" value="1"/>
</dbReference>
<evidence type="ECO:0000313" key="8">
    <source>
        <dbReference type="Proteomes" id="UP000245429"/>
    </source>
</evidence>
<protein>
    <submittedName>
        <fullName evidence="7">LemA family protein</fullName>
    </submittedName>
</protein>
<keyword evidence="4 6" id="KW-1133">Transmembrane helix</keyword>
<dbReference type="SUPFAM" id="SSF140478">
    <property type="entry name" value="LemA-like"/>
    <property type="match status" value="1"/>
</dbReference>
<evidence type="ECO:0000256" key="4">
    <source>
        <dbReference type="ARBA" id="ARBA00022989"/>
    </source>
</evidence>
<dbReference type="Gene3D" id="1.20.1440.20">
    <property type="entry name" value="LemA-like domain"/>
    <property type="match status" value="1"/>
</dbReference>
<keyword evidence="8" id="KW-1185">Reference proteome</keyword>
<gene>
    <name evidence="7" type="ORF">DI487_10425</name>
</gene>
<evidence type="ECO:0000256" key="6">
    <source>
        <dbReference type="SAM" id="Phobius"/>
    </source>
</evidence>
<sequence length="203" mass="22843">MKKFAPVLIIVGLLALGFFWYVGIKNGAIRENQAVSKEWGNVETAYQRRSDLIGNLVKTVQGAADFEKSTLEAVINARAKATSMTIDPSNITPEQLQQFQQAQGGLNSALSRLLVTVERYPDLKANQNFLKLQDELASTENQILTARTRFNEAVQSYNNYILKIPNNWFLAEYKEKPYFEAEKGAEKAPDVNFNFGNQSEEAK</sequence>
<dbReference type="OrthoDB" id="9804152at2"/>
<keyword evidence="5 6" id="KW-0472">Membrane</keyword>
<dbReference type="InterPro" id="IPR007156">
    <property type="entry name" value="MamQ_LemA"/>
</dbReference>
<dbReference type="InterPro" id="IPR023353">
    <property type="entry name" value="LemA-like_dom_sf"/>
</dbReference>
<organism evidence="7 8">
    <name type="scientific">Flavobacterium sediminis</name>
    <dbReference type="NCBI Taxonomy" id="2201181"/>
    <lineage>
        <taxon>Bacteria</taxon>
        <taxon>Pseudomonadati</taxon>
        <taxon>Bacteroidota</taxon>
        <taxon>Flavobacteriia</taxon>
        <taxon>Flavobacteriales</taxon>
        <taxon>Flavobacteriaceae</taxon>
        <taxon>Flavobacterium</taxon>
    </lineage>
</organism>
<reference evidence="7 8" key="1">
    <citation type="submission" date="2018-05" db="EMBL/GenBank/DDBJ databases">
        <title>Flavobacterium sp. MEBiC07310.</title>
        <authorList>
            <person name="Baek K."/>
        </authorList>
    </citation>
    <scope>NUCLEOTIDE SEQUENCE [LARGE SCALE GENOMIC DNA]</scope>
    <source>
        <strain evidence="7 8">MEBiC07310</strain>
    </source>
</reference>
<dbReference type="RefSeq" id="WP_109569585.1">
    <property type="nucleotide sequence ID" value="NZ_CP029463.1"/>
</dbReference>
<dbReference type="PANTHER" id="PTHR34478">
    <property type="entry name" value="PROTEIN LEMA"/>
    <property type="match status" value="1"/>
</dbReference>
<keyword evidence="3 6" id="KW-0812">Transmembrane</keyword>
<evidence type="ECO:0000256" key="3">
    <source>
        <dbReference type="ARBA" id="ARBA00022692"/>
    </source>
</evidence>
<evidence type="ECO:0000256" key="2">
    <source>
        <dbReference type="ARBA" id="ARBA00008854"/>
    </source>
</evidence>
<comment type="subcellular location">
    <subcellularLocation>
        <location evidence="1">Membrane</location>
        <topology evidence="1">Single-pass membrane protein</topology>
    </subcellularLocation>
</comment>
<proteinExistence type="inferred from homology"/>
<evidence type="ECO:0000256" key="1">
    <source>
        <dbReference type="ARBA" id="ARBA00004167"/>
    </source>
</evidence>
<dbReference type="Proteomes" id="UP000245429">
    <property type="component" value="Chromosome"/>
</dbReference>
<dbReference type="GO" id="GO:0016020">
    <property type="term" value="C:membrane"/>
    <property type="evidence" value="ECO:0007669"/>
    <property type="project" value="UniProtKB-SubCell"/>
</dbReference>
<accession>A0A2U8QWQ3</accession>
<evidence type="ECO:0000313" key="7">
    <source>
        <dbReference type="EMBL" id="AWM14225.1"/>
    </source>
</evidence>
<comment type="similarity">
    <text evidence="2">Belongs to the LemA family.</text>
</comment>
<dbReference type="KEGG" id="fse:DI487_10425"/>
<feature type="transmembrane region" description="Helical" evidence="6">
    <location>
        <begin position="6"/>
        <end position="24"/>
    </location>
</feature>